<evidence type="ECO:0000256" key="3">
    <source>
        <dbReference type="ARBA" id="ARBA00022833"/>
    </source>
</evidence>
<evidence type="ECO:0000313" key="6">
    <source>
        <dbReference type="EMBL" id="KZP31811.1"/>
    </source>
</evidence>
<dbReference type="SUPFAM" id="SSF51316">
    <property type="entry name" value="Mss4-like"/>
    <property type="match status" value="1"/>
</dbReference>
<feature type="domain" description="CENP-V/GFA" evidence="5">
    <location>
        <begin position="4"/>
        <end position="119"/>
    </location>
</feature>
<evidence type="ECO:0000256" key="2">
    <source>
        <dbReference type="ARBA" id="ARBA00022723"/>
    </source>
</evidence>
<dbReference type="Proteomes" id="UP000076532">
    <property type="component" value="Unassembled WGS sequence"/>
</dbReference>
<protein>
    <recommendedName>
        <fullName evidence="5">CENP-V/GFA domain-containing protein</fullName>
    </recommendedName>
</protein>
<gene>
    <name evidence="6" type="ORF">FIBSPDRAFT_944877</name>
</gene>
<dbReference type="OrthoDB" id="428768at2759"/>
<keyword evidence="7" id="KW-1185">Reference proteome</keyword>
<proteinExistence type="inferred from homology"/>
<dbReference type="PROSITE" id="PS51891">
    <property type="entry name" value="CENP_V_GFA"/>
    <property type="match status" value="1"/>
</dbReference>
<name>A0A166ULM0_9AGAM</name>
<evidence type="ECO:0000259" key="5">
    <source>
        <dbReference type="PROSITE" id="PS51891"/>
    </source>
</evidence>
<keyword evidence="2" id="KW-0479">Metal-binding</keyword>
<keyword evidence="3" id="KW-0862">Zinc</keyword>
<evidence type="ECO:0000256" key="4">
    <source>
        <dbReference type="ARBA" id="ARBA00023239"/>
    </source>
</evidence>
<organism evidence="6 7">
    <name type="scientific">Athelia psychrophila</name>
    <dbReference type="NCBI Taxonomy" id="1759441"/>
    <lineage>
        <taxon>Eukaryota</taxon>
        <taxon>Fungi</taxon>
        <taxon>Dikarya</taxon>
        <taxon>Basidiomycota</taxon>
        <taxon>Agaricomycotina</taxon>
        <taxon>Agaricomycetes</taxon>
        <taxon>Agaricomycetidae</taxon>
        <taxon>Atheliales</taxon>
        <taxon>Atheliaceae</taxon>
        <taxon>Athelia</taxon>
    </lineage>
</organism>
<keyword evidence="4" id="KW-0456">Lyase</keyword>
<accession>A0A166ULM0</accession>
<evidence type="ECO:0000313" key="7">
    <source>
        <dbReference type="Proteomes" id="UP000076532"/>
    </source>
</evidence>
<dbReference type="InterPro" id="IPR011057">
    <property type="entry name" value="Mss4-like_sf"/>
</dbReference>
<comment type="similarity">
    <text evidence="1">Belongs to the Gfa family.</text>
</comment>
<dbReference type="EMBL" id="KV417488">
    <property type="protein sequence ID" value="KZP31811.1"/>
    <property type="molecule type" value="Genomic_DNA"/>
</dbReference>
<dbReference type="PANTHER" id="PTHR33337">
    <property type="entry name" value="GFA DOMAIN-CONTAINING PROTEIN"/>
    <property type="match status" value="1"/>
</dbReference>
<dbReference type="PANTHER" id="PTHR33337:SF40">
    <property type="entry name" value="CENP-V_GFA DOMAIN-CONTAINING PROTEIN-RELATED"/>
    <property type="match status" value="1"/>
</dbReference>
<dbReference type="InterPro" id="IPR006913">
    <property type="entry name" value="CENP-V/GFA"/>
</dbReference>
<dbReference type="STRING" id="436010.A0A166ULM0"/>
<reference evidence="6 7" key="1">
    <citation type="journal article" date="2016" name="Mol. Biol. Evol.">
        <title>Comparative Genomics of Early-Diverging Mushroom-Forming Fungi Provides Insights into the Origins of Lignocellulose Decay Capabilities.</title>
        <authorList>
            <person name="Nagy L.G."/>
            <person name="Riley R."/>
            <person name="Tritt A."/>
            <person name="Adam C."/>
            <person name="Daum C."/>
            <person name="Floudas D."/>
            <person name="Sun H."/>
            <person name="Yadav J.S."/>
            <person name="Pangilinan J."/>
            <person name="Larsson K.H."/>
            <person name="Matsuura K."/>
            <person name="Barry K."/>
            <person name="Labutti K."/>
            <person name="Kuo R."/>
            <person name="Ohm R.A."/>
            <person name="Bhattacharya S.S."/>
            <person name="Shirouzu T."/>
            <person name="Yoshinaga Y."/>
            <person name="Martin F.M."/>
            <person name="Grigoriev I.V."/>
            <person name="Hibbett D.S."/>
        </authorList>
    </citation>
    <scope>NUCLEOTIDE SEQUENCE [LARGE SCALE GENOMIC DNA]</scope>
    <source>
        <strain evidence="6 7">CBS 109695</strain>
    </source>
</reference>
<dbReference type="Gene3D" id="3.90.1590.10">
    <property type="entry name" value="glutathione-dependent formaldehyde- activating enzyme (gfa)"/>
    <property type="match status" value="1"/>
</dbReference>
<dbReference type="Pfam" id="PF04828">
    <property type="entry name" value="GFA"/>
    <property type="match status" value="1"/>
</dbReference>
<evidence type="ECO:0000256" key="1">
    <source>
        <dbReference type="ARBA" id="ARBA00005495"/>
    </source>
</evidence>
<dbReference type="AlphaFoldDB" id="A0A166ULM0"/>
<dbReference type="GO" id="GO:0046872">
    <property type="term" value="F:metal ion binding"/>
    <property type="evidence" value="ECO:0007669"/>
    <property type="project" value="UniProtKB-KW"/>
</dbReference>
<dbReference type="GO" id="GO:0016846">
    <property type="term" value="F:carbon-sulfur lyase activity"/>
    <property type="evidence" value="ECO:0007669"/>
    <property type="project" value="InterPro"/>
</dbReference>
<sequence length="138" mass="14711">MPAIEGSCLCGGTKVKVENEEHDTQAGYIICHCNDCKQTSGSAFSTNILAKDVNITVTGLNQDYVSKAASGRDVTRTFCSKCGSSISHKSAAFGDATAVQTGNLIQHFKNVKVGAELFTKDRWVAFTPVAEAAQKETM</sequence>